<comment type="caution">
    <text evidence="1">The sequence shown here is derived from an EMBL/GenBank/DDBJ whole genome shotgun (WGS) entry which is preliminary data.</text>
</comment>
<proteinExistence type="predicted"/>
<reference evidence="1 2" key="2">
    <citation type="submission" date="2016-12" db="EMBL/GenBank/DDBJ databases">
        <title>Draft Genome Sequence of Cystobacter ferrugineus Strain Cbfe23.</title>
        <authorList>
            <person name="Akbar S."/>
            <person name="Dowd S.E."/>
            <person name="Stevens D.C."/>
        </authorList>
    </citation>
    <scope>NUCLEOTIDE SEQUENCE [LARGE SCALE GENOMIC DNA]</scope>
    <source>
        <strain evidence="1 2">Cbfe23</strain>
    </source>
</reference>
<dbReference type="STRING" id="83449.BON30_23815"/>
<evidence type="ECO:0000313" key="1">
    <source>
        <dbReference type="EMBL" id="OJH38180.1"/>
    </source>
</evidence>
<dbReference type="OrthoDB" id="9783163at2"/>
<evidence type="ECO:0000313" key="2">
    <source>
        <dbReference type="Proteomes" id="UP000182229"/>
    </source>
</evidence>
<keyword evidence="2" id="KW-1185">Reference proteome</keyword>
<sequence>MGRDEDARRLFGKLVRLCDDVVLEKALAGHERALELLTIDYRVGKIDLRTLLQQNLLTSWLRRRRSLVLDEVSPSLPGPRRAACPWHL</sequence>
<name>A0A1L9B7G6_9BACT</name>
<dbReference type="Proteomes" id="UP000182229">
    <property type="component" value="Unassembled WGS sequence"/>
</dbReference>
<dbReference type="AlphaFoldDB" id="A0A1L9B7G6"/>
<organism evidence="1 2">
    <name type="scientific">Cystobacter ferrugineus</name>
    <dbReference type="NCBI Taxonomy" id="83449"/>
    <lineage>
        <taxon>Bacteria</taxon>
        <taxon>Pseudomonadati</taxon>
        <taxon>Myxococcota</taxon>
        <taxon>Myxococcia</taxon>
        <taxon>Myxococcales</taxon>
        <taxon>Cystobacterineae</taxon>
        <taxon>Archangiaceae</taxon>
        <taxon>Cystobacter</taxon>
    </lineage>
</organism>
<protein>
    <submittedName>
        <fullName evidence="1">Uncharacterized protein</fullName>
    </submittedName>
</protein>
<dbReference type="EMBL" id="MPIN01000006">
    <property type="protein sequence ID" value="OJH38180.1"/>
    <property type="molecule type" value="Genomic_DNA"/>
</dbReference>
<gene>
    <name evidence="1" type="ORF">BON30_23815</name>
</gene>
<reference evidence="2" key="1">
    <citation type="submission" date="2016-11" db="EMBL/GenBank/DDBJ databases">
        <authorList>
            <person name="Shukria A."/>
            <person name="Stevens D.C."/>
        </authorList>
    </citation>
    <scope>NUCLEOTIDE SEQUENCE [LARGE SCALE GENOMIC DNA]</scope>
    <source>
        <strain evidence="2">Cbfe23</strain>
    </source>
</reference>
<dbReference type="RefSeq" id="WP_071900687.1">
    <property type="nucleotide sequence ID" value="NZ_MPIN01000006.1"/>
</dbReference>
<accession>A0A1L9B7G6</accession>